<dbReference type="PROSITE" id="PS50984">
    <property type="entry name" value="TRUD"/>
    <property type="match status" value="1"/>
</dbReference>
<dbReference type="InterPro" id="IPR043165">
    <property type="entry name" value="TruD_insert_sf"/>
</dbReference>
<protein>
    <recommendedName>
        <fullName evidence="4">tRNA pseudouridine synthase D</fullName>
        <ecNumber evidence="4">5.4.99.27</ecNumber>
    </recommendedName>
    <alternativeName>
        <fullName evidence="4">tRNA pseudouridine(13) synthase</fullName>
    </alternativeName>
    <alternativeName>
        <fullName evidence="4">tRNA pseudouridylate synthase D</fullName>
    </alternativeName>
    <alternativeName>
        <fullName evidence="4">tRNA-uridine isomerase D</fullName>
    </alternativeName>
</protein>
<keyword evidence="3 4" id="KW-0413">Isomerase</keyword>
<dbReference type="EMBL" id="JAVRHY010000002">
    <property type="protein sequence ID" value="MDT0617343.1"/>
    <property type="molecule type" value="Genomic_DNA"/>
</dbReference>
<evidence type="ECO:0000313" key="6">
    <source>
        <dbReference type="EMBL" id="MDT0617343.1"/>
    </source>
</evidence>
<dbReference type="Gene3D" id="3.30.2350.20">
    <property type="entry name" value="TruD, catalytic domain"/>
    <property type="match status" value="1"/>
</dbReference>
<dbReference type="InterPro" id="IPR050170">
    <property type="entry name" value="TruD_pseudoU_synthase"/>
</dbReference>
<evidence type="ECO:0000256" key="1">
    <source>
        <dbReference type="ARBA" id="ARBA00007953"/>
    </source>
</evidence>
<dbReference type="PROSITE" id="PS01268">
    <property type="entry name" value="UPF0024"/>
    <property type="match status" value="1"/>
</dbReference>
<feature type="active site" description="Nucleophile" evidence="4">
    <location>
        <position position="75"/>
    </location>
</feature>
<comment type="catalytic activity">
    <reaction evidence="4">
        <text>uridine(13) in tRNA = pseudouridine(13) in tRNA</text>
        <dbReference type="Rhea" id="RHEA:42540"/>
        <dbReference type="Rhea" id="RHEA-COMP:10105"/>
        <dbReference type="Rhea" id="RHEA-COMP:10106"/>
        <dbReference type="ChEBI" id="CHEBI:65314"/>
        <dbReference type="ChEBI" id="CHEBI:65315"/>
        <dbReference type="EC" id="5.4.99.27"/>
    </reaction>
</comment>
<dbReference type="InterPro" id="IPR001656">
    <property type="entry name" value="PsdUridine_synth_TruD"/>
</dbReference>
<dbReference type="EC" id="5.4.99.27" evidence="4"/>
<organism evidence="6 7">
    <name type="scientific">Spectribacter acetivorans</name>
    <dbReference type="NCBI Taxonomy" id="3075603"/>
    <lineage>
        <taxon>Bacteria</taxon>
        <taxon>Pseudomonadati</taxon>
        <taxon>Pseudomonadota</taxon>
        <taxon>Gammaproteobacteria</taxon>
        <taxon>Salinisphaerales</taxon>
        <taxon>Salinisphaeraceae</taxon>
        <taxon>Spectribacter</taxon>
    </lineage>
</organism>
<proteinExistence type="inferred from homology"/>
<dbReference type="PANTHER" id="PTHR47811:SF1">
    <property type="entry name" value="TRNA PSEUDOURIDINE SYNTHASE D"/>
    <property type="match status" value="1"/>
</dbReference>
<dbReference type="InterPro" id="IPR042214">
    <property type="entry name" value="TruD_catalytic"/>
</dbReference>
<evidence type="ECO:0000256" key="3">
    <source>
        <dbReference type="ARBA" id="ARBA00023235"/>
    </source>
</evidence>
<dbReference type="Gene3D" id="3.30.2340.10">
    <property type="entry name" value="TruD, insertion domain"/>
    <property type="match status" value="1"/>
</dbReference>
<dbReference type="SUPFAM" id="SSF55120">
    <property type="entry name" value="Pseudouridine synthase"/>
    <property type="match status" value="1"/>
</dbReference>
<dbReference type="HAMAP" id="MF_01082">
    <property type="entry name" value="TruD"/>
    <property type="match status" value="1"/>
</dbReference>
<dbReference type="InterPro" id="IPR011760">
    <property type="entry name" value="PsdUridine_synth_TruD_insert"/>
</dbReference>
<gene>
    <name evidence="4" type="primary">truD</name>
    <name evidence="6" type="ORF">RM531_02550</name>
</gene>
<evidence type="ECO:0000313" key="7">
    <source>
        <dbReference type="Proteomes" id="UP001259982"/>
    </source>
</evidence>
<dbReference type="Pfam" id="PF01142">
    <property type="entry name" value="TruD"/>
    <property type="match status" value="2"/>
</dbReference>
<sequence>MLPTAGPAPAARALMRAEDADFRVEELMPVTLTGQGEHLWLQARKTGWNTAAVADRLADHYGLRSRDIGMAGLKDRHAVTTQWFSLPVPIKQVAPDPPDLDGVEWLTMTRHDRKLRRGTHRGNRFELCLRSVEGDRDRMEQALVRVREAGVPNYFGAQRFGNGARNLDLADQLFAGRRMKPAGRSFALSAARSHLFNQVLARRVEQGDWNRLLPGEFVCLAGSQSGFQPPDDEIAGDTLQRRLAEFDIHPSGPLPGRGRPEVAGEVLALENDVTAPFEAWLAGLVKHKVDAARRPLRAVVPDLAWDWPDADSLRMRFSLPSGSFATMLVREIIDVTEPARERPAESA</sequence>
<dbReference type="InterPro" id="IPR020119">
    <property type="entry name" value="PsdUridine_synth_TruD_CS"/>
</dbReference>
<keyword evidence="2 4" id="KW-0819">tRNA processing</keyword>
<dbReference type="RefSeq" id="WP_311657063.1">
    <property type="nucleotide sequence ID" value="NZ_JAVRHY010000002.1"/>
</dbReference>
<evidence type="ECO:0000259" key="5">
    <source>
        <dbReference type="PROSITE" id="PS50984"/>
    </source>
</evidence>
<feature type="domain" description="TRUD" evidence="5">
    <location>
        <begin position="150"/>
        <end position="298"/>
    </location>
</feature>
<dbReference type="Proteomes" id="UP001259982">
    <property type="component" value="Unassembled WGS sequence"/>
</dbReference>
<evidence type="ECO:0000256" key="4">
    <source>
        <dbReference type="HAMAP-Rule" id="MF_01082"/>
    </source>
</evidence>
<dbReference type="InterPro" id="IPR020103">
    <property type="entry name" value="PsdUridine_synth_cat_dom_sf"/>
</dbReference>
<comment type="similarity">
    <text evidence="1 4">Belongs to the pseudouridine synthase TruD family.</text>
</comment>
<name>A0ABU3B585_9GAMM</name>
<comment type="caution">
    <text evidence="6">The sequence shown here is derived from an EMBL/GenBank/DDBJ whole genome shotgun (WGS) entry which is preliminary data.</text>
</comment>
<reference evidence="6 7" key="1">
    <citation type="submission" date="2023-09" db="EMBL/GenBank/DDBJ databases">
        <authorList>
            <person name="Rey-Velasco X."/>
        </authorList>
    </citation>
    <scope>NUCLEOTIDE SEQUENCE [LARGE SCALE GENOMIC DNA]</scope>
    <source>
        <strain evidence="6 7">P385</strain>
    </source>
</reference>
<keyword evidence="7" id="KW-1185">Reference proteome</keyword>
<comment type="function">
    <text evidence="4">Responsible for synthesis of pseudouridine from uracil-13 in transfer RNAs.</text>
</comment>
<accession>A0ABU3B585</accession>
<evidence type="ECO:0000256" key="2">
    <source>
        <dbReference type="ARBA" id="ARBA00022694"/>
    </source>
</evidence>
<dbReference type="PANTHER" id="PTHR47811">
    <property type="entry name" value="TRNA PSEUDOURIDINE SYNTHASE D"/>
    <property type="match status" value="1"/>
</dbReference>